<dbReference type="EnsemblPlants" id="PGSC0003DMT400091526">
    <property type="protein sequence ID" value="PGSC0003DMT400091526"/>
    <property type="gene ID" value="PGSC0003DMG400041097"/>
</dbReference>
<keyword evidence="2" id="KW-0847">Vitamin C</keyword>
<dbReference type="Proteomes" id="UP000011115">
    <property type="component" value="Unassembled WGS sequence"/>
</dbReference>
<accession>M1DMT9</accession>
<reference evidence="7" key="1">
    <citation type="journal article" date="2011" name="Nature">
        <title>Genome sequence and analysis of the tuber crop potato.</title>
        <authorList>
            <consortium name="The Potato Genome Sequencing Consortium"/>
        </authorList>
    </citation>
    <scope>NUCLEOTIDE SEQUENCE [LARGE SCALE GENOMIC DNA]</scope>
    <source>
        <strain evidence="7">cv. DM1-3 516 R44</strain>
    </source>
</reference>
<dbReference type="GO" id="GO:0009826">
    <property type="term" value="P:unidimensional cell growth"/>
    <property type="evidence" value="ECO:0000318"/>
    <property type="project" value="GO_Central"/>
</dbReference>
<evidence type="ECO:0000259" key="5">
    <source>
        <dbReference type="Pfam" id="PF14226"/>
    </source>
</evidence>
<dbReference type="GO" id="GO:0046872">
    <property type="term" value="F:metal ion binding"/>
    <property type="evidence" value="ECO:0007669"/>
    <property type="project" value="UniProtKB-KW"/>
</dbReference>
<dbReference type="GO" id="GO:0009686">
    <property type="term" value="P:gibberellin biosynthetic process"/>
    <property type="evidence" value="ECO:0000318"/>
    <property type="project" value="GO_Central"/>
</dbReference>
<dbReference type="GO" id="GO:0031418">
    <property type="term" value="F:L-ascorbic acid binding"/>
    <property type="evidence" value="ECO:0007669"/>
    <property type="project" value="UniProtKB-KW"/>
</dbReference>
<dbReference type="GO" id="GO:0045544">
    <property type="term" value="F:gibberellin 20-oxidase activity"/>
    <property type="evidence" value="ECO:0000318"/>
    <property type="project" value="GO_Central"/>
</dbReference>
<proteinExistence type="predicted"/>
<protein>
    <submittedName>
        <fullName evidence="6">Gibberellin 20-oxidase</fullName>
    </submittedName>
</protein>
<keyword evidence="1" id="KW-0479">Metal-binding</keyword>
<dbReference type="InterPro" id="IPR026992">
    <property type="entry name" value="DIOX_N"/>
</dbReference>
<dbReference type="PaxDb" id="4113-PGSC0003DMT400091526"/>
<dbReference type="InParanoid" id="M1DMT9"/>
<dbReference type="PANTHER" id="PTHR47990">
    <property type="entry name" value="2-OXOGLUTARATE (2OG) AND FE(II)-DEPENDENT OXYGENASE SUPERFAMILY PROTEIN-RELATED"/>
    <property type="match status" value="1"/>
</dbReference>
<name>M1DMT9_SOLTU</name>
<sequence>MWNHLRCEGNLSTFVELEVAFEVNIVNLSTLDNVNQRVDANLIANSHRYMDMFFDMPLCEKLKAQRKIGEHCGYATSFTGRFSSKLPWKETPSLRYSAKEGSSHIVEEYFQRTLGESFNNLGLQVLVDNEWYSIRQNFNAFVVNIGNTFMAVSNYRYKICLHRAVVNNKTTRKSIALFLCPDKDKVVSPPTELVDYNNPRPYPDFTRHVLLEFTKKHHRADTNTLQAFSMWLQDNDVES</sequence>
<dbReference type="HOGENOM" id="CLU_010119_16_3_1"/>
<reference evidence="6" key="2">
    <citation type="submission" date="2015-06" db="UniProtKB">
        <authorList>
            <consortium name="EnsemblPlants"/>
        </authorList>
    </citation>
    <scope>IDENTIFICATION</scope>
    <source>
        <strain evidence="6">DM1-3 516 R44</strain>
    </source>
</reference>
<dbReference type="Gramene" id="PGSC0003DMT400091526">
    <property type="protein sequence ID" value="PGSC0003DMT400091526"/>
    <property type="gene ID" value="PGSC0003DMG400041097"/>
</dbReference>
<keyword evidence="7" id="KW-1185">Reference proteome</keyword>
<dbReference type="SUPFAM" id="SSF51197">
    <property type="entry name" value="Clavaminate synthase-like"/>
    <property type="match status" value="1"/>
</dbReference>
<organism evidence="6 7">
    <name type="scientific">Solanum tuberosum</name>
    <name type="common">Potato</name>
    <dbReference type="NCBI Taxonomy" id="4113"/>
    <lineage>
        <taxon>Eukaryota</taxon>
        <taxon>Viridiplantae</taxon>
        <taxon>Streptophyta</taxon>
        <taxon>Embryophyta</taxon>
        <taxon>Tracheophyta</taxon>
        <taxon>Spermatophyta</taxon>
        <taxon>Magnoliopsida</taxon>
        <taxon>eudicotyledons</taxon>
        <taxon>Gunneridae</taxon>
        <taxon>Pentapetalae</taxon>
        <taxon>asterids</taxon>
        <taxon>lamiids</taxon>
        <taxon>Solanales</taxon>
        <taxon>Solanaceae</taxon>
        <taxon>Solanoideae</taxon>
        <taxon>Solaneae</taxon>
        <taxon>Solanum</taxon>
    </lineage>
</organism>
<keyword evidence="3" id="KW-0408">Iron</keyword>
<evidence type="ECO:0000313" key="6">
    <source>
        <dbReference type="EnsemblPlants" id="PGSC0003DMT400091526"/>
    </source>
</evidence>
<evidence type="ECO:0000256" key="2">
    <source>
        <dbReference type="ARBA" id="ARBA00022896"/>
    </source>
</evidence>
<dbReference type="Pfam" id="PF03171">
    <property type="entry name" value="2OG-FeII_Oxy"/>
    <property type="match status" value="1"/>
</dbReference>
<dbReference type="InterPro" id="IPR050231">
    <property type="entry name" value="Iron_ascorbate_oxido_reductase"/>
</dbReference>
<dbReference type="eggNOG" id="KOG0143">
    <property type="taxonomic scope" value="Eukaryota"/>
</dbReference>
<dbReference type="InterPro" id="IPR027443">
    <property type="entry name" value="IPNS-like_sf"/>
</dbReference>
<dbReference type="GO" id="GO:0009416">
    <property type="term" value="P:response to light stimulus"/>
    <property type="evidence" value="ECO:0000318"/>
    <property type="project" value="GO_Central"/>
</dbReference>
<dbReference type="AlphaFoldDB" id="M1DMT9"/>
<evidence type="ECO:0000256" key="3">
    <source>
        <dbReference type="ARBA" id="ARBA00023004"/>
    </source>
</evidence>
<dbReference type="GO" id="GO:0009908">
    <property type="term" value="P:flower development"/>
    <property type="evidence" value="ECO:0000318"/>
    <property type="project" value="GO_Central"/>
</dbReference>
<feature type="domain" description="Non-haem dioxygenase N-terminal" evidence="5">
    <location>
        <begin position="34"/>
        <end position="101"/>
    </location>
</feature>
<evidence type="ECO:0000313" key="7">
    <source>
        <dbReference type="Proteomes" id="UP000011115"/>
    </source>
</evidence>
<dbReference type="Pfam" id="PF14226">
    <property type="entry name" value="DIOX_N"/>
    <property type="match status" value="1"/>
</dbReference>
<dbReference type="Gene3D" id="2.60.120.330">
    <property type="entry name" value="B-lactam Antibiotic, Isopenicillin N Synthase, Chain"/>
    <property type="match status" value="2"/>
</dbReference>
<feature type="domain" description="Isopenicillin N synthase-like Fe(2+) 2OG dioxygenase" evidence="4">
    <location>
        <begin position="120"/>
        <end position="181"/>
    </location>
</feature>
<dbReference type="InterPro" id="IPR044861">
    <property type="entry name" value="IPNS-like_FE2OG_OXY"/>
</dbReference>
<evidence type="ECO:0000259" key="4">
    <source>
        <dbReference type="Pfam" id="PF03171"/>
    </source>
</evidence>
<evidence type="ECO:0000256" key="1">
    <source>
        <dbReference type="ARBA" id="ARBA00022723"/>
    </source>
</evidence>